<reference evidence="9 10" key="1">
    <citation type="submission" date="2025-04" db="UniProtKB">
        <authorList>
            <consortium name="RefSeq"/>
        </authorList>
    </citation>
    <scope>IDENTIFICATION</scope>
    <source>
        <tissue evidence="9 10">Whole organism</tissue>
    </source>
</reference>
<keyword evidence="4" id="KW-0472">Membrane</keyword>
<dbReference type="InterPro" id="IPR050996">
    <property type="entry name" value="Docking_Protein_DOK"/>
</dbReference>
<dbReference type="PROSITE" id="PS51064">
    <property type="entry name" value="IRS_PTB"/>
    <property type="match status" value="1"/>
</dbReference>
<name>A0A6J1T431_FRAOC</name>
<evidence type="ECO:0000256" key="1">
    <source>
        <dbReference type="ARBA" id="ARBA00004370"/>
    </source>
</evidence>
<evidence type="ECO:0000313" key="8">
    <source>
        <dbReference type="Proteomes" id="UP000504606"/>
    </source>
</evidence>
<feature type="domain" description="IRS-type PTB" evidence="7">
    <location>
        <begin position="6"/>
        <end position="108"/>
    </location>
</feature>
<dbReference type="GO" id="GO:0016020">
    <property type="term" value="C:membrane"/>
    <property type="evidence" value="ECO:0007669"/>
    <property type="project" value="UniProtKB-SubCell"/>
</dbReference>
<evidence type="ECO:0000313" key="10">
    <source>
        <dbReference type="RefSeq" id="XP_052122465.1"/>
    </source>
</evidence>
<dbReference type="GO" id="GO:0008543">
    <property type="term" value="P:fibroblast growth factor receptor signaling pathway"/>
    <property type="evidence" value="ECO:0007669"/>
    <property type="project" value="TreeGrafter"/>
</dbReference>
<dbReference type="Proteomes" id="UP000504606">
    <property type="component" value="Unplaced"/>
</dbReference>
<dbReference type="OrthoDB" id="6279276at2759"/>
<dbReference type="GeneID" id="113213015"/>
<keyword evidence="3" id="KW-0519">Myristate</keyword>
<feature type="compositionally biased region" description="Polar residues" evidence="6">
    <location>
        <begin position="112"/>
        <end position="123"/>
    </location>
</feature>
<feature type="region of interest" description="Disordered" evidence="6">
    <location>
        <begin position="382"/>
        <end position="410"/>
    </location>
</feature>
<evidence type="ECO:0000256" key="5">
    <source>
        <dbReference type="ARBA" id="ARBA00023288"/>
    </source>
</evidence>
<dbReference type="InterPro" id="IPR038742">
    <property type="entry name" value="FRS2_PTB"/>
</dbReference>
<feature type="compositionally biased region" description="Low complexity" evidence="6">
    <location>
        <begin position="145"/>
        <end position="154"/>
    </location>
</feature>
<dbReference type="InterPro" id="IPR002404">
    <property type="entry name" value="IRS_PTB"/>
</dbReference>
<dbReference type="InterPro" id="IPR011993">
    <property type="entry name" value="PH-like_dom_sf"/>
</dbReference>
<evidence type="ECO:0000313" key="9">
    <source>
        <dbReference type="RefSeq" id="XP_026287707.1"/>
    </source>
</evidence>
<dbReference type="CDD" id="cd01202">
    <property type="entry name" value="PTB_FRS2"/>
    <property type="match status" value="1"/>
</dbReference>
<dbReference type="SMART" id="SM01244">
    <property type="entry name" value="IRS"/>
    <property type="match status" value="1"/>
</dbReference>
<keyword evidence="5" id="KW-0449">Lipoprotein</keyword>
<feature type="region of interest" description="Disordered" evidence="6">
    <location>
        <begin position="101"/>
        <end position="188"/>
    </location>
</feature>
<sequence>MGCVPSKKSLPNIYEVANVDGDGNKICFGRLEVTETELILHQKHKAPTVWPLKSLRRYGADSELFSFESGRRAPTGHGFYAFRCHRAEQLLSYLQAQFEENAPTPDPLEPTQPRNAGNRQQPLANGHTDSIHSSGPVSPPPISPPASGAEPIISVPETLTNGKGPSSTENIPLSPEEPEDDSNNNQPHSNYEFAVVQLPENNEISPPILASSTTYMNLGISRDQEHISHWMDHNGGTCNGEALDSNGEGSRDHLYQNIVPGYGNVPPKGISIIHPPVRGVHMPYVPKESTSINDSRLSRGNQIEKCPIGPSIDEVSPLNSSLLDDVDDCSTAPQVTYALLDLNELSPASSLTPTGAHPESPHENTPAYSSIDFDKMNALHQSKDALISDREGCRKTRHNSTISDLHTPVE</sequence>
<keyword evidence="2" id="KW-0597">Phosphoprotein</keyword>
<dbReference type="Gene3D" id="2.30.29.30">
    <property type="entry name" value="Pleckstrin-homology domain (PH domain)/Phosphotyrosine-binding domain (PTB)"/>
    <property type="match status" value="1"/>
</dbReference>
<feature type="compositionally biased region" description="Basic and acidic residues" evidence="6">
    <location>
        <begin position="382"/>
        <end position="394"/>
    </location>
</feature>
<feature type="region of interest" description="Disordered" evidence="6">
    <location>
        <begin position="349"/>
        <end position="369"/>
    </location>
</feature>
<dbReference type="KEGG" id="foc:113213015"/>
<accession>A0A6J1T431</accession>
<keyword evidence="8" id="KW-1185">Reference proteome</keyword>
<dbReference type="GO" id="GO:0005068">
    <property type="term" value="F:transmembrane receptor protein tyrosine kinase adaptor activity"/>
    <property type="evidence" value="ECO:0007669"/>
    <property type="project" value="TreeGrafter"/>
</dbReference>
<evidence type="ECO:0000256" key="4">
    <source>
        <dbReference type="ARBA" id="ARBA00023136"/>
    </source>
</evidence>
<dbReference type="GO" id="GO:0005737">
    <property type="term" value="C:cytoplasm"/>
    <property type="evidence" value="ECO:0007669"/>
    <property type="project" value="TreeGrafter"/>
</dbReference>
<comment type="subcellular location">
    <subcellularLocation>
        <location evidence="1">Membrane</location>
    </subcellularLocation>
</comment>
<proteinExistence type="predicted"/>
<protein>
    <submittedName>
        <fullName evidence="9 10">Uncharacterized protein LOC113213015</fullName>
    </submittedName>
</protein>
<evidence type="ECO:0000259" key="7">
    <source>
        <dbReference type="PROSITE" id="PS51064"/>
    </source>
</evidence>
<dbReference type="AlphaFoldDB" id="A0A6J1T431"/>
<evidence type="ECO:0000256" key="3">
    <source>
        <dbReference type="ARBA" id="ARBA00022707"/>
    </source>
</evidence>
<evidence type="ECO:0000256" key="2">
    <source>
        <dbReference type="ARBA" id="ARBA00022553"/>
    </source>
</evidence>
<dbReference type="GO" id="GO:0005104">
    <property type="term" value="F:fibroblast growth factor receptor binding"/>
    <property type="evidence" value="ECO:0007669"/>
    <property type="project" value="TreeGrafter"/>
</dbReference>
<dbReference type="SMART" id="SM00310">
    <property type="entry name" value="PTBI"/>
    <property type="match status" value="1"/>
</dbReference>
<gene>
    <name evidence="9 10" type="primary">LOC113213015</name>
</gene>
<feature type="compositionally biased region" description="Polar residues" evidence="6">
    <location>
        <begin position="157"/>
        <end position="171"/>
    </location>
</feature>
<evidence type="ECO:0000256" key="6">
    <source>
        <dbReference type="SAM" id="MobiDB-lite"/>
    </source>
</evidence>
<dbReference type="PANTHER" id="PTHR21258:SF55">
    <property type="entry name" value="FI23523P1"/>
    <property type="match status" value="1"/>
</dbReference>
<dbReference type="Pfam" id="PF02174">
    <property type="entry name" value="IRS"/>
    <property type="match status" value="1"/>
</dbReference>
<dbReference type="RefSeq" id="XP_026287707.1">
    <property type="nucleotide sequence ID" value="XM_026431922.2"/>
</dbReference>
<dbReference type="RefSeq" id="XP_052122465.1">
    <property type="nucleotide sequence ID" value="XM_052266505.1"/>
</dbReference>
<dbReference type="SUPFAM" id="SSF50729">
    <property type="entry name" value="PH domain-like"/>
    <property type="match status" value="1"/>
</dbReference>
<dbReference type="PANTHER" id="PTHR21258">
    <property type="entry name" value="DOCKING PROTEIN RELATED"/>
    <property type="match status" value="1"/>
</dbReference>
<organism evidence="8 9">
    <name type="scientific">Frankliniella occidentalis</name>
    <name type="common">Western flower thrips</name>
    <name type="synonym">Euthrips occidentalis</name>
    <dbReference type="NCBI Taxonomy" id="133901"/>
    <lineage>
        <taxon>Eukaryota</taxon>
        <taxon>Metazoa</taxon>
        <taxon>Ecdysozoa</taxon>
        <taxon>Arthropoda</taxon>
        <taxon>Hexapoda</taxon>
        <taxon>Insecta</taxon>
        <taxon>Pterygota</taxon>
        <taxon>Neoptera</taxon>
        <taxon>Paraneoptera</taxon>
        <taxon>Thysanoptera</taxon>
        <taxon>Terebrantia</taxon>
        <taxon>Thripoidea</taxon>
        <taxon>Thripidae</taxon>
        <taxon>Frankliniella</taxon>
    </lineage>
</organism>